<dbReference type="InterPro" id="IPR000847">
    <property type="entry name" value="LysR_HTH_N"/>
</dbReference>
<evidence type="ECO:0000259" key="5">
    <source>
        <dbReference type="PROSITE" id="PS50931"/>
    </source>
</evidence>
<protein>
    <submittedName>
        <fullName evidence="6">LysR family transcriptional regulator</fullName>
    </submittedName>
</protein>
<evidence type="ECO:0000256" key="2">
    <source>
        <dbReference type="ARBA" id="ARBA00023015"/>
    </source>
</evidence>
<dbReference type="Proteomes" id="UP000238956">
    <property type="component" value="Chromosome"/>
</dbReference>
<dbReference type="InterPro" id="IPR005119">
    <property type="entry name" value="LysR_subst-bd"/>
</dbReference>
<dbReference type="EMBL" id="CP025536">
    <property type="protein sequence ID" value="AUW96707.1"/>
    <property type="molecule type" value="Genomic_DNA"/>
</dbReference>
<dbReference type="GO" id="GO:0003677">
    <property type="term" value="F:DNA binding"/>
    <property type="evidence" value="ECO:0007669"/>
    <property type="project" value="UniProtKB-KW"/>
</dbReference>
<comment type="similarity">
    <text evidence="1">Belongs to the LysR transcriptional regulatory family.</text>
</comment>
<dbReference type="GO" id="GO:0003700">
    <property type="term" value="F:DNA-binding transcription factor activity"/>
    <property type="evidence" value="ECO:0007669"/>
    <property type="project" value="InterPro"/>
</dbReference>
<dbReference type="OrthoDB" id="9803735at2"/>
<organism evidence="6 7">
    <name type="scientific">Streptococcus pluranimalium</name>
    <dbReference type="NCBI Taxonomy" id="82348"/>
    <lineage>
        <taxon>Bacteria</taxon>
        <taxon>Bacillati</taxon>
        <taxon>Bacillota</taxon>
        <taxon>Bacilli</taxon>
        <taxon>Lactobacillales</taxon>
        <taxon>Streptococcaceae</taxon>
        <taxon>Streptococcus</taxon>
    </lineage>
</organism>
<dbReference type="Pfam" id="PF00126">
    <property type="entry name" value="HTH_1"/>
    <property type="match status" value="1"/>
</dbReference>
<dbReference type="InterPro" id="IPR036390">
    <property type="entry name" value="WH_DNA-bd_sf"/>
</dbReference>
<dbReference type="SUPFAM" id="SSF53850">
    <property type="entry name" value="Periplasmic binding protein-like II"/>
    <property type="match status" value="1"/>
</dbReference>
<dbReference type="GeneID" id="98393477"/>
<evidence type="ECO:0000256" key="1">
    <source>
        <dbReference type="ARBA" id="ARBA00009437"/>
    </source>
</evidence>
<evidence type="ECO:0000256" key="3">
    <source>
        <dbReference type="ARBA" id="ARBA00023125"/>
    </source>
</evidence>
<evidence type="ECO:0000256" key="4">
    <source>
        <dbReference type="ARBA" id="ARBA00023163"/>
    </source>
</evidence>
<dbReference type="PROSITE" id="PS50931">
    <property type="entry name" value="HTH_LYSR"/>
    <property type="match status" value="1"/>
</dbReference>
<dbReference type="SUPFAM" id="SSF46785">
    <property type="entry name" value="Winged helix' DNA-binding domain"/>
    <property type="match status" value="1"/>
</dbReference>
<sequence length="301" mass="34264">MNIQQLRYVVAIANSGTFREAASKLYVSQPSLSVAIKDLETELGFQIFTRTTTGTVLTAQGMTFYEKSLEVVKSFDSFEKHFIQPEDEDNQFSIASQHYDFLPPLMTEFSRAYPELNDFRIFEATTIQILDEVSQGFSQIGIIYMNHQNESGLFRRMEKLGLESVDLISFRTHIYLSKTHQLATKETLQMADLVGLPTVKFAQERDEYLYYSENLVDTSDSTVMYHVTDRATLNGILERTNAYATGSGFLDDRSVNGITVVPLEDNLVNKMVYVKRKDANLSPQALAFIGVMTSYFDKYKP</sequence>
<evidence type="ECO:0000313" key="6">
    <source>
        <dbReference type="EMBL" id="AUW96707.1"/>
    </source>
</evidence>
<dbReference type="RefSeq" id="WP_104968034.1">
    <property type="nucleotide sequence ID" value="NZ_CP025536.1"/>
</dbReference>
<dbReference type="PANTHER" id="PTHR30346">
    <property type="entry name" value="TRANSCRIPTIONAL DUAL REGULATOR HCAR-RELATED"/>
    <property type="match status" value="1"/>
</dbReference>
<reference evidence="6 7" key="1">
    <citation type="submission" date="2017-12" db="EMBL/GenBank/DDBJ databases">
        <authorList>
            <person name="Hurst M.R.H."/>
        </authorList>
    </citation>
    <scope>NUCLEOTIDE SEQUENCE [LARGE SCALE GENOMIC DNA]</scope>
    <source>
        <strain evidence="6 7">TH11417</strain>
    </source>
</reference>
<dbReference type="Gene3D" id="3.40.190.290">
    <property type="match status" value="1"/>
</dbReference>
<dbReference type="PRINTS" id="PR00039">
    <property type="entry name" value="HTHLYSR"/>
</dbReference>
<dbReference type="CDD" id="cd05466">
    <property type="entry name" value="PBP2_LTTR_substrate"/>
    <property type="match status" value="1"/>
</dbReference>
<dbReference type="KEGG" id="splr:C0J00_06075"/>
<proteinExistence type="inferred from homology"/>
<gene>
    <name evidence="6" type="ORF">C0J00_06075</name>
</gene>
<keyword evidence="2" id="KW-0805">Transcription regulation</keyword>
<reference evidence="6 7" key="2">
    <citation type="submission" date="2018-02" db="EMBL/GenBank/DDBJ databases">
        <title>Whole genome sequencing analysis of Streptococcus pluranimalium isolated from cattle infected mastitis in China.</title>
        <authorList>
            <person name="Zhang J.-R."/>
            <person name="Hu G.-Z."/>
        </authorList>
    </citation>
    <scope>NUCLEOTIDE SEQUENCE [LARGE SCALE GENOMIC DNA]</scope>
    <source>
        <strain evidence="6 7">TH11417</strain>
    </source>
</reference>
<dbReference type="Gene3D" id="1.10.10.10">
    <property type="entry name" value="Winged helix-like DNA-binding domain superfamily/Winged helix DNA-binding domain"/>
    <property type="match status" value="1"/>
</dbReference>
<keyword evidence="7" id="KW-1185">Reference proteome</keyword>
<keyword evidence="4" id="KW-0804">Transcription</keyword>
<dbReference type="PANTHER" id="PTHR30346:SF0">
    <property type="entry name" value="HCA OPERON TRANSCRIPTIONAL ACTIVATOR HCAR"/>
    <property type="match status" value="1"/>
</dbReference>
<feature type="domain" description="HTH lysR-type" evidence="5">
    <location>
        <begin position="1"/>
        <end position="58"/>
    </location>
</feature>
<dbReference type="AlphaFoldDB" id="A0A2L0D4G2"/>
<keyword evidence="3" id="KW-0238">DNA-binding</keyword>
<name>A0A2L0D4G2_9STRE</name>
<dbReference type="InterPro" id="IPR036388">
    <property type="entry name" value="WH-like_DNA-bd_sf"/>
</dbReference>
<dbReference type="Pfam" id="PF03466">
    <property type="entry name" value="LysR_substrate"/>
    <property type="match status" value="1"/>
</dbReference>
<accession>A0A2L0D4G2</accession>
<evidence type="ECO:0000313" key="7">
    <source>
        <dbReference type="Proteomes" id="UP000238956"/>
    </source>
</evidence>
<dbReference type="GO" id="GO:0032993">
    <property type="term" value="C:protein-DNA complex"/>
    <property type="evidence" value="ECO:0007669"/>
    <property type="project" value="TreeGrafter"/>
</dbReference>
<dbReference type="FunFam" id="1.10.10.10:FF:000001">
    <property type="entry name" value="LysR family transcriptional regulator"/>
    <property type="match status" value="1"/>
</dbReference>